<reference evidence="8" key="1">
    <citation type="submission" date="2018-04" db="EMBL/GenBank/DDBJ databases">
        <title>Draft genome sequence of the Candidatus Spirobacillus cienkowskii, a pathogen of freshwater Daphnia species, reconstructed from hemolymph metagenomic reads.</title>
        <authorList>
            <person name="Bresciani L."/>
            <person name="Lemos L.N."/>
            <person name="Wale N."/>
            <person name="Lin J.Y."/>
            <person name="Fernandes G.R."/>
            <person name="Duffy M.A."/>
            <person name="Rodrigues J.M."/>
        </authorList>
    </citation>
    <scope>NUCLEOTIDE SEQUENCE [LARGE SCALE GENOMIC DNA]</scope>
    <source>
        <strain evidence="8">Binning01</strain>
    </source>
</reference>
<name>A0A369KLX7_9BACT</name>
<organism evidence="8 9">
    <name type="scientific">Spirobacillus cienkowskii</name>
    <dbReference type="NCBI Taxonomy" id="495820"/>
    <lineage>
        <taxon>Bacteria</taxon>
        <taxon>Pseudomonadati</taxon>
        <taxon>Bdellovibrionota</taxon>
        <taxon>Oligoflexia</taxon>
        <taxon>Silvanigrellales</taxon>
        <taxon>Spirobacillus</taxon>
    </lineage>
</organism>
<comment type="caution">
    <text evidence="8">The sequence shown here is derived from an EMBL/GenBank/DDBJ whole genome shotgun (WGS) entry which is preliminary data.</text>
</comment>
<dbReference type="GO" id="GO:0005886">
    <property type="term" value="C:plasma membrane"/>
    <property type="evidence" value="ECO:0007669"/>
    <property type="project" value="UniProtKB-SubCell"/>
</dbReference>
<accession>A0A369KLX7</accession>
<evidence type="ECO:0000256" key="4">
    <source>
        <dbReference type="ARBA" id="ARBA00022692"/>
    </source>
</evidence>
<feature type="transmembrane region" description="Helical" evidence="7">
    <location>
        <begin position="214"/>
        <end position="239"/>
    </location>
</feature>
<feature type="transmembrane region" description="Helical" evidence="7">
    <location>
        <begin position="367"/>
        <end position="389"/>
    </location>
</feature>
<sequence>MNIKKTKYLFIFLRFFSSLCEQTLFFSIPLLLYSNYNKDPKIIALTYSLIQVSLLIGLPISGFFITKILSNKLFFLCDMLRGILCLLIYLFINNNLIYIFIFLFGFISAISFVKTEHFLPKILTNYSSMQKQSIMQIIVQSPAIIGPSLASILLYFNLLNIFLIFFAIIFIINGLITLFNKFPSSLNIKKINKKIMIFKDFFETIRVIISKKQIIYLTISIFILNFVGSVSLILSPHIFNKNTNYYSLTITLSAIFSIFSMLISINKNIFNSISQVKIGLISSFMLIFFYGVLSFSKNIFLFSIGFILYQATIPFFVIFMRTERAKLIPKHIFAQSIGIMIFLYSLSNPLSGLFVTGFIDKYSSQNLLIFCFILMLPIFFGIFLTFNIFTSKK</sequence>
<dbReference type="InterPro" id="IPR011701">
    <property type="entry name" value="MFS"/>
</dbReference>
<keyword evidence="3" id="KW-1003">Cell membrane</keyword>
<feature type="transmembrane region" description="Helical" evidence="7">
    <location>
        <begin position="134"/>
        <end position="155"/>
    </location>
</feature>
<evidence type="ECO:0000256" key="1">
    <source>
        <dbReference type="ARBA" id="ARBA00004651"/>
    </source>
</evidence>
<dbReference type="GO" id="GO:0022857">
    <property type="term" value="F:transmembrane transporter activity"/>
    <property type="evidence" value="ECO:0007669"/>
    <property type="project" value="InterPro"/>
</dbReference>
<dbReference type="SUPFAM" id="SSF103473">
    <property type="entry name" value="MFS general substrate transporter"/>
    <property type="match status" value="1"/>
</dbReference>
<feature type="transmembrane region" description="Helical" evidence="7">
    <location>
        <begin position="332"/>
        <end position="355"/>
    </location>
</feature>
<feature type="transmembrane region" description="Helical" evidence="7">
    <location>
        <begin position="161"/>
        <end position="180"/>
    </location>
</feature>
<keyword evidence="2" id="KW-0813">Transport</keyword>
<evidence type="ECO:0000256" key="2">
    <source>
        <dbReference type="ARBA" id="ARBA00022448"/>
    </source>
</evidence>
<dbReference type="Pfam" id="PF07690">
    <property type="entry name" value="MFS_1"/>
    <property type="match status" value="1"/>
</dbReference>
<evidence type="ECO:0000256" key="5">
    <source>
        <dbReference type="ARBA" id="ARBA00022989"/>
    </source>
</evidence>
<keyword evidence="9" id="KW-1185">Reference proteome</keyword>
<evidence type="ECO:0000256" key="6">
    <source>
        <dbReference type="ARBA" id="ARBA00023136"/>
    </source>
</evidence>
<evidence type="ECO:0000313" key="8">
    <source>
        <dbReference type="EMBL" id="RDB35649.1"/>
    </source>
</evidence>
<feature type="transmembrane region" description="Helical" evidence="7">
    <location>
        <begin position="299"/>
        <end position="320"/>
    </location>
</feature>
<feature type="transmembrane region" description="Helical" evidence="7">
    <location>
        <begin position="245"/>
        <end position="264"/>
    </location>
</feature>
<keyword evidence="5 7" id="KW-1133">Transmembrane helix</keyword>
<feature type="transmembrane region" description="Helical" evidence="7">
    <location>
        <begin position="276"/>
        <end position="293"/>
    </location>
</feature>
<dbReference type="EMBL" id="QOVW01000079">
    <property type="protein sequence ID" value="RDB35649.1"/>
    <property type="molecule type" value="Genomic_DNA"/>
</dbReference>
<dbReference type="Gene3D" id="1.20.1250.20">
    <property type="entry name" value="MFS general substrate transporter like domains"/>
    <property type="match status" value="1"/>
</dbReference>
<dbReference type="Proteomes" id="UP000253934">
    <property type="component" value="Unassembled WGS sequence"/>
</dbReference>
<keyword evidence="6 7" id="KW-0472">Membrane</keyword>
<feature type="transmembrane region" description="Helical" evidence="7">
    <location>
        <begin position="96"/>
        <end position="113"/>
    </location>
</feature>
<dbReference type="InterPro" id="IPR036259">
    <property type="entry name" value="MFS_trans_sf"/>
</dbReference>
<evidence type="ECO:0000313" key="9">
    <source>
        <dbReference type="Proteomes" id="UP000253934"/>
    </source>
</evidence>
<feature type="transmembrane region" description="Helical" evidence="7">
    <location>
        <begin position="73"/>
        <end position="90"/>
    </location>
</feature>
<comment type="subcellular location">
    <subcellularLocation>
        <location evidence="1">Cell membrane</location>
        <topology evidence="1">Multi-pass membrane protein</topology>
    </subcellularLocation>
</comment>
<dbReference type="AlphaFoldDB" id="A0A369KLX7"/>
<feature type="transmembrane region" description="Helical" evidence="7">
    <location>
        <begin position="42"/>
        <end position="66"/>
    </location>
</feature>
<dbReference type="PANTHER" id="PTHR43266">
    <property type="entry name" value="MACROLIDE-EFFLUX PROTEIN"/>
    <property type="match status" value="1"/>
</dbReference>
<feature type="transmembrane region" description="Helical" evidence="7">
    <location>
        <begin position="12"/>
        <end position="36"/>
    </location>
</feature>
<protein>
    <submittedName>
        <fullName evidence="8">MFS transporter</fullName>
    </submittedName>
</protein>
<dbReference type="PANTHER" id="PTHR43266:SF7">
    <property type="entry name" value="TRANSPORTER, PUTATIVE-RELATED"/>
    <property type="match status" value="1"/>
</dbReference>
<evidence type="ECO:0000256" key="3">
    <source>
        <dbReference type="ARBA" id="ARBA00022475"/>
    </source>
</evidence>
<proteinExistence type="predicted"/>
<evidence type="ECO:0000256" key="7">
    <source>
        <dbReference type="SAM" id="Phobius"/>
    </source>
</evidence>
<keyword evidence="4 7" id="KW-0812">Transmembrane</keyword>
<gene>
    <name evidence="8" type="ORF">DCC88_09175</name>
</gene>